<evidence type="ECO:0000313" key="2">
    <source>
        <dbReference type="EMBL" id="KUK43727.1"/>
    </source>
</evidence>
<dbReference type="PATRIC" id="fig|301375.7.peg.2331"/>
<evidence type="ECO:0000259" key="1">
    <source>
        <dbReference type="Pfam" id="PF03235"/>
    </source>
</evidence>
<dbReference type="InterPro" id="IPR004919">
    <property type="entry name" value="GmrSD_N"/>
</dbReference>
<gene>
    <name evidence="2" type="ORF">XD72_1891</name>
</gene>
<protein>
    <recommendedName>
        <fullName evidence="1">GmrSD restriction endonucleases N-terminal domain-containing protein</fullName>
    </recommendedName>
</protein>
<accession>A0A101FSX5</accession>
<reference evidence="2 3" key="1">
    <citation type="journal article" date="2015" name="MBio">
        <title>Genome-Resolved Metagenomic Analysis Reveals Roles for Candidate Phyla and Other Microbial Community Members in Biogeochemical Transformations in Oil Reservoirs.</title>
        <authorList>
            <person name="Hu P."/>
            <person name="Tom L."/>
            <person name="Singh A."/>
            <person name="Thomas B.C."/>
            <person name="Baker B.J."/>
            <person name="Piceno Y.M."/>
            <person name="Andersen G.L."/>
            <person name="Banfield J.F."/>
        </authorList>
    </citation>
    <scope>NUCLEOTIDE SEQUENCE [LARGE SCALE GENOMIC DNA]</scope>
    <source>
        <strain evidence="2">57_489</strain>
    </source>
</reference>
<dbReference type="AlphaFoldDB" id="A0A101FSX5"/>
<name>A0A101FSX5_9EURY</name>
<dbReference type="Pfam" id="PF03235">
    <property type="entry name" value="GmrSD_N"/>
    <property type="match status" value="1"/>
</dbReference>
<evidence type="ECO:0000313" key="3">
    <source>
        <dbReference type="Proteomes" id="UP000057043"/>
    </source>
</evidence>
<organism evidence="2 3">
    <name type="scientific">Methanothrix harundinacea</name>
    <dbReference type="NCBI Taxonomy" id="301375"/>
    <lineage>
        <taxon>Archaea</taxon>
        <taxon>Methanobacteriati</taxon>
        <taxon>Methanobacteriota</taxon>
        <taxon>Stenosarchaea group</taxon>
        <taxon>Methanomicrobia</taxon>
        <taxon>Methanotrichales</taxon>
        <taxon>Methanotrichaceae</taxon>
        <taxon>Methanothrix</taxon>
    </lineage>
</organism>
<dbReference type="PANTHER" id="PTHR37292">
    <property type="entry name" value="VNG6097C"/>
    <property type="match status" value="1"/>
</dbReference>
<dbReference type="EMBL" id="LGFT01000051">
    <property type="protein sequence ID" value="KUK43727.1"/>
    <property type="molecule type" value="Genomic_DNA"/>
</dbReference>
<feature type="domain" description="GmrSD restriction endonucleases N-terminal" evidence="1">
    <location>
        <begin position="8"/>
        <end position="248"/>
    </location>
</feature>
<comment type="caution">
    <text evidence="2">The sequence shown here is derived from an EMBL/GenBank/DDBJ whole genome shotgun (WGS) entry which is preliminary data.</text>
</comment>
<dbReference type="PANTHER" id="PTHR37292:SF2">
    <property type="entry name" value="DUF262 DOMAIN-CONTAINING PROTEIN"/>
    <property type="match status" value="1"/>
</dbReference>
<sequence>MSHGNISVQDFISGIDKGEYVIPHFQRDFDWEPNMVSALFNSMLHESYAGTILLWLLGDPERELKMWEPLWGAKKSNRPIKAVLDGQQRLSSIYYALYAPTKKFPNRDSYYYFFIDLEQMMSDSEEENIIYKFYTKPKDANSFKNDKEELIKKGLFPLCLLTDQDFLKDRISGYASWIKDYVKSIDLSLDEKPTELDVSERIKSILGFSFLTETLEGKEVKEVCTIFANINSKGLRLDIFDLINAFLFPHGIELRIQWDKLENHDILKSVDREMKVYLLKLMSLHVQRYCSSKYLYNLIPGSNVKDKQGNKKVLIKNKGEFDELWENAIFYSEKAREKIMGSGIRDFGAIKPLFIPNTTLFPVLGALWLKYDRELKKMVPESEFWEKINKWYWCAVLSGDYSGSSDSIMSQDYREIIGWLEDDTKVPERVKKINNVFIEESLGLEKAKNTNNSRYCAVLNLLALKTSRDWFTDRILGNYPLEKINDHHIFPTKCNIELDSELANSILNRTLLYEETNLRIKNNCPKEYYKKIEDKIKDDKKIQEIMDSHLISPAAFKCMQENDFEGFIRERKRTVGEELKKVLGLSR</sequence>
<dbReference type="Proteomes" id="UP000057043">
    <property type="component" value="Unassembled WGS sequence"/>
</dbReference>
<proteinExistence type="predicted"/>